<protein>
    <recommendedName>
        <fullName evidence="8">Thyroglobulin type-1 domain-containing protein</fullName>
    </recommendedName>
</protein>
<keyword evidence="4" id="KW-0325">Glycoprotein</keyword>
<dbReference type="Bgee" id="ENSELUG00000016368">
    <property type="expression patterns" value="Expressed in spleen and 14 other cell types or tissues"/>
</dbReference>
<dbReference type="InterPro" id="IPR036613">
    <property type="entry name" value="MHCII_invariant_trimer_sf"/>
</dbReference>
<dbReference type="InterPro" id="IPR036857">
    <property type="entry name" value="Thyroglobulin_1_sf"/>
</dbReference>
<dbReference type="InterPro" id="IPR000716">
    <property type="entry name" value="Thyroglobulin_1"/>
</dbReference>
<reference evidence="9" key="4">
    <citation type="submission" date="2025-09" db="UniProtKB">
        <authorList>
            <consortium name="Ensembl"/>
        </authorList>
    </citation>
    <scope>IDENTIFICATION</scope>
</reference>
<evidence type="ECO:0000256" key="6">
    <source>
        <dbReference type="PROSITE-ProRule" id="PRU00500"/>
    </source>
</evidence>
<dbReference type="GO" id="GO:0009986">
    <property type="term" value="C:cell surface"/>
    <property type="evidence" value="ECO:0007669"/>
    <property type="project" value="TreeGrafter"/>
</dbReference>
<dbReference type="GO" id="GO:0005576">
    <property type="term" value="C:extracellular region"/>
    <property type="evidence" value="ECO:0007669"/>
    <property type="project" value="UniProtKB-SubCell"/>
</dbReference>
<dbReference type="PANTHER" id="PTHR14093">
    <property type="entry name" value="HLA CLASS II GAMMA CHAIN"/>
    <property type="match status" value="1"/>
</dbReference>
<dbReference type="Pfam" id="PF09307">
    <property type="entry name" value="MHC2-interact"/>
    <property type="match status" value="1"/>
</dbReference>
<dbReference type="GO" id="GO:0019882">
    <property type="term" value="P:antigen processing and presentation"/>
    <property type="evidence" value="ECO:0007669"/>
    <property type="project" value="InterPro"/>
</dbReference>
<organism evidence="9 10">
    <name type="scientific">Esox lucius</name>
    <name type="common">Northern pike</name>
    <dbReference type="NCBI Taxonomy" id="8010"/>
    <lineage>
        <taxon>Eukaryota</taxon>
        <taxon>Metazoa</taxon>
        <taxon>Chordata</taxon>
        <taxon>Craniata</taxon>
        <taxon>Vertebrata</taxon>
        <taxon>Euteleostomi</taxon>
        <taxon>Actinopterygii</taxon>
        <taxon>Neopterygii</taxon>
        <taxon>Teleostei</taxon>
        <taxon>Protacanthopterygii</taxon>
        <taxon>Esociformes</taxon>
        <taxon>Esocidae</taxon>
        <taxon>Esox</taxon>
    </lineage>
</organism>
<evidence type="ECO:0000256" key="7">
    <source>
        <dbReference type="SAM" id="Phobius"/>
    </source>
</evidence>
<dbReference type="InterPro" id="IPR052001">
    <property type="entry name" value="MHC-II_Gamma/Thyroglobulin"/>
</dbReference>
<dbReference type="PIRSF" id="PIRSF001992">
    <property type="entry name" value="CD74_antigen"/>
    <property type="match status" value="1"/>
</dbReference>
<reference evidence="10" key="1">
    <citation type="journal article" date="2014" name="PLoS ONE">
        <title>The genome and linkage map of the northern pike (Esox lucius): conserved synteny revealed between the salmonid sister group and the Neoteleostei.</title>
        <authorList>
            <person name="Rondeau E.B."/>
            <person name="Minkley D.R."/>
            <person name="Leong J.S."/>
            <person name="Messmer A.M."/>
            <person name="Jantzen J.R."/>
            <person name="von Schalburg K.R."/>
            <person name="Lemon C."/>
            <person name="Bird N.H."/>
            <person name="Koop B.F."/>
        </authorList>
    </citation>
    <scope>NUCLEOTIDE SEQUENCE</scope>
</reference>
<evidence type="ECO:0000256" key="3">
    <source>
        <dbReference type="ARBA" id="ARBA00023157"/>
    </source>
</evidence>
<dbReference type="SUPFAM" id="SSF57610">
    <property type="entry name" value="Thyroglobulin type-1 domain"/>
    <property type="match status" value="1"/>
</dbReference>
<dbReference type="Gene3D" id="1.10.870.10">
    <property type="entry name" value="MHC class II-associated invariant chain, trimerisation domain"/>
    <property type="match status" value="1"/>
</dbReference>
<dbReference type="InterPro" id="IPR022339">
    <property type="entry name" value="MHC_II-assoc_invar_chain"/>
</dbReference>
<dbReference type="GO" id="GO:0060907">
    <property type="term" value="P:positive regulation of macrophage cytokine production"/>
    <property type="evidence" value="ECO:0007669"/>
    <property type="project" value="TreeGrafter"/>
</dbReference>
<dbReference type="SMART" id="SM00211">
    <property type="entry name" value="TY"/>
    <property type="match status" value="1"/>
</dbReference>
<name>A0A3P8YKA3_ESOLU</name>
<reference evidence="9" key="2">
    <citation type="submission" date="2020-02" db="EMBL/GenBank/DDBJ databases">
        <title>Esox lucius (northern pike) genome, fEsoLuc1, primary haplotype.</title>
        <authorList>
            <person name="Myers G."/>
            <person name="Karagic N."/>
            <person name="Meyer A."/>
            <person name="Pippel M."/>
            <person name="Reichard M."/>
            <person name="Winkler S."/>
            <person name="Tracey A."/>
            <person name="Sims Y."/>
            <person name="Howe K."/>
            <person name="Rhie A."/>
            <person name="Formenti G."/>
            <person name="Durbin R."/>
            <person name="Fedrigo O."/>
            <person name="Jarvis E.D."/>
        </authorList>
    </citation>
    <scope>NUCLEOTIDE SEQUENCE [LARGE SCALE GENOMIC DNA]</scope>
</reference>
<dbReference type="PANTHER" id="PTHR14093:SF17">
    <property type="entry name" value="HLA CLASS II HISTOCOMPATIBILITY ANTIGEN GAMMA CHAIN"/>
    <property type="match status" value="1"/>
</dbReference>
<dbReference type="SUPFAM" id="SSF48305">
    <property type="entry name" value="Class II MHC-associated invariant chain ectoplasmic trimerization domain"/>
    <property type="match status" value="1"/>
</dbReference>
<dbReference type="Ensembl" id="ENSELUT00000025917.3">
    <property type="protein sequence ID" value="ENSELUP00000016551.2"/>
    <property type="gene ID" value="ENSELUG00000016368.3"/>
</dbReference>
<feature type="disulfide bond" evidence="5">
    <location>
        <begin position="202"/>
        <end position="220"/>
    </location>
</feature>
<keyword evidence="3 5" id="KW-1015">Disulfide bond</keyword>
<accession>A0A3P8YKA3</accession>
<dbReference type="PROSITE" id="PS51162">
    <property type="entry name" value="THYROGLOBULIN_1_2"/>
    <property type="match status" value="1"/>
</dbReference>
<evidence type="ECO:0000313" key="9">
    <source>
        <dbReference type="Ensembl" id="ENSELUP00000016551.2"/>
    </source>
</evidence>
<feature type="transmembrane region" description="Helical" evidence="7">
    <location>
        <begin position="38"/>
        <end position="60"/>
    </location>
</feature>
<feature type="domain" description="Thyroglobulin type-1" evidence="8">
    <location>
        <begin position="199"/>
        <end position="259"/>
    </location>
</feature>
<feature type="disulfide bond" evidence="5">
    <location>
        <begin position="240"/>
        <end position="259"/>
    </location>
</feature>
<sequence>MEEQQQIHNEALLERTASDEAILPSVRRRTSNSRAFKVAGFTLLACLLLAGQGLTAYLVFNQRGQINDMQKNNDNMRKQLRNRPPVAPVQMHMPMLNMPRLIDFSEEDSQTTKNSPMTKLENTAVAIQSLEKQVKDLLQNPELPQFNETFLANLQGLKKQMESNEWKDFETWTRNWLIFQMAQEKTAVSATPKPSTGLQTKCSEVKDSLKHMLGTYVPQCDEQGNYLPMQCWHATGFCWCVDKTGQTIPGTAVRGRASCNQGIRRVAAPPMMMQVKEFKGECFRQPD</sequence>
<feature type="disulfide bond" evidence="5 6">
    <location>
        <begin position="231"/>
        <end position="238"/>
    </location>
</feature>
<reference evidence="9" key="3">
    <citation type="submission" date="2025-08" db="UniProtKB">
        <authorList>
            <consortium name="Ensembl"/>
        </authorList>
    </citation>
    <scope>IDENTIFICATION</scope>
</reference>
<comment type="subcellular location">
    <subcellularLocation>
        <location evidence="1">Secreted</location>
    </subcellularLocation>
</comment>
<dbReference type="GO" id="GO:0006886">
    <property type="term" value="P:intracellular protein transport"/>
    <property type="evidence" value="ECO:0007669"/>
    <property type="project" value="InterPro"/>
</dbReference>
<dbReference type="PRINTS" id="PR01990">
    <property type="entry name" value="CD74ANTIGEN"/>
</dbReference>
<comment type="caution">
    <text evidence="6">Lacks conserved residue(s) required for the propagation of feature annotation.</text>
</comment>
<evidence type="ECO:0000259" key="8">
    <source>
        <dbReference type="PROSITE" id="PS51162"/>
    </source>
</evidence>
<dbReference type="GO" id="GO:0016020">
    <property type="term" value="C:membrane"/>
    <property type="evidence" value="ECO:0007669"/>
    <property type="project" value="InterPro"/>
</dbReference>
<proteinExistence type="predicted"/>
<keyword evidence="7" id="KW-0472">Membrane</keyword>
<dbReference type="Pfam" id="PF00086">
    <property type="entry name" value="Thyroglobulin_1"/>
    <property type="match status" value="1"/>
</dbReference>
<evidence type="ECO:0000256" key="5">
    <source>
        <dbReference type="PIRSR" id="PIRSR001992-1"/>
    </source>
</evidence>
<dbReference type="GO" id="GO:0004896">
    <property type="term" value="F:cytokine receptor activity"/>
    <property type="evidence" value="ECO:0007669"/>
    <property type="project" value="TreeGrafter"/>
</dbReference>
<dbReference type="GO" id="GO:0001961">
    <property type="term" value="P:positive regulation of cytokine-mediated signaling pathway"/>
    <property type="evidence" value="ECO:0007669"/>
    <property type="project" value="TreeGrafter"/>
</dbReference>
<dbReference type="GO" id="GO:0070374">
    <property type="term" value="P:positive regulation of ERK1 and ERK2 cascade"/>
    <property type="evidence" value="ECO:0007669"/>
    <property type="project" value="TreeGrafter"/>
</dbReference>
<dbReference type="GO" id="GO:1902166">
    <property type="term" value="P:negative regulation of intrinsic apoptotic signaling pathway in response to DNA damage by p53 class mediator"/>
    <property type="evidence" value="ECO:0007669"/>
    <property type="project" value="TreeGrafter"/>
</dbReference>
<dbReference type="Gene3D" id="4.10.800.10">
    <property type="entry name" value="Thyroglobulin type-1"/>
    <property type="match status" value="1"/>
</dbReference>
<gene>
    <name evidence="9" type="primary">CD74</name>
</gene>
<evidence type="ECO:0000256" key="2">
    <source>
        <dbReference type="ARBA" id="ARBA00022525"/>
    </source>
</evidence>
<dbReference type="Proteomes" id="UP000265140">
    <property type="component" value="Chromosome 4"/>
</dbReference>
<dbReference type="AlphaFoldDB" id="A0A3P8YKA3"/>
<dbReference type="GO" id="GO:0002830">
    <property type="term" value="P:positive regulation of type 2 immune response"/>
    <property type="evidence" value="ECO:0007669"/>
    <property type="project" value="TreeGrafter"/>
</dbReference>
<dbReference type="InterPro" id="IPR015386">
    <property type="entry name" value="MHC_II-assoc_invar/CLIP_MHC-bd"/>
</dbReference>
<dbReference type="GO" id="GO:0042289">
    <property type="term" value="F:MHC class II protein binding"/>
    <property type="evidence" value="ECO:0007669"/>
    <property type="project" value="InterPro"/>
</dbReference>
<dbReference type="GO" id="GO:0002286">
    <property type="term" value="P:T cell activation involved in immune response"/>
    <property type="evidence" value="ECO:0007669"/>
    <property type="project" value="TreeGrafter"/>
</dbReference>
<dbReference type="PROSITE" id="PS00484">
    <property type="entry name" value="THYROGLOBULIN_1_1"/>
    <property type="match status" value="1"/>
</dbReference>
<dbReference type="GO" id="GO:0070206">
    <property type="term" value="P:protein trimerization"/>
    <property type="evidence" value="ECO:0007669"/>
    <property type="project" value="InterPro"/>
</dbReference>
<dbReference type="GO" id="GO:0005737">
    <property type="term" value="C:cytoplasm"/>
    <property type="evidence" value="ECO:0007669"/>
    <property type="project" value="TreeGrafter"/>
</dbReference>
<keyword evidence="7" id="KW-0812">Transmembrane</keyword>
<keyword evidence="10" id="KW-1185">Reference proteome</keyword>
<dbReference type="InterPro" id="IPR011988">
    <property type="entry name" value="MHC_II-assoc_invariant_trimer"/>
</dbReference>
<dbReference type="InterPro" id="IPR043530">
    <property type="entry name" value="CD74_antigen"/>
</dbReference>
<dbReference type="Pfam" id="PF08831">
    <property type="entry name" value="MHCassoc_trimer"/>
    <property type="match status" value="1"/>
</dbReference>
<evidence type="ECO:0000313" key="10">
    <source>
        <dbReference type="Proteomes" id="UP000265140"/>
    </source>
</evidence>
<dbReference type="GeneTree" id="ENSGT00390000008961"/>
<keyword evidence="7" id="KW-1133">Transmembrane helix</keyword>
<dbReference type="CDD" id="cd00191">
    <property type="entry name" value="TY"/>
    <property type="match status" value="1"/>
</dbReference>
<keyword evidence="2" id="KW-0964">Secreted</keyword>
<dbReference type="GO" id="GO:0043518">
    <property type="term" value="P:negative regulation of DNA damage response, signal transduction by p53 class mediator"/>
    <property type="evidence" value="ECO:0007669"/>
    <property type="project" value="TreeGrafter"/>
</dbReference>
<evidence type="ECO:0000256" key="1">
    <source>
        <dbReference type="ARBA" id="ARBA00004613"/>
    </source>
</evidence>
<dbReference type="GO" id="GO:0035718">
    <property type="term" value="F:macrophage migration inhibitory factor binding"/>
    <property type="evidence" value="ECO:0007669"/>
    <property type="project" value="InterPro"/>
</dbReference>
<evidence type="ECO:0000256" key="4">
    <source>
        <dbReference type="ARBA" id="ARBA00023180"/>
    </source>
</evidence>